<evidence type="ECO:0000256" key="4">
    <source>
        <dbReference type="PROSITE-ProRule" id="PRU01248"/>
    </source>
</evidence>
<organism evidence="7 8">
    <name type="scientific">Klebsiella aerogenes</name>
    <name type="common">Enterobacter aerogenes</name>
    <dbReference type="NCBI Taxonomy" id="548"/>
    <lineage>
        <taxon>Bacteria</taxon>
        <taxon>Pseudomonadati</taxon>
        <taxon>Pseudomonadota</taxon>
        <taxon>Gammaproteobacteria</taxon>
        <taxon>Enterobacterales</taxon>
        <taxon>Enterobacteriaceae</taxon>
        <taxon>Klebsiella/Raoultella group</taxon>
        <taxon>Klebsiella</taxon>
    </lineage>
</organism>
<dbReference type="Pfam" id="PF00589">
    <property type="entry name" value="Phage_integrase"/>
    <property type="match status" value="1"/>
</dbReference>
<dbReference type="PROSITE" id="PS51898">
    <property type="entry name" value="TYR_RECOMBINASE"/>
    <property type="match status" value="1"/>
</dbReference>
<dbReference type="InterPro" id="IPR013762">
    <property type="entry name" value="Integrase-like_cat_sf"/>
</dbReference>
<evidence type="ECO:0000313" key="7">
    <source>
        <dbReference type="EMBL" id="QMR41314.1"/>
    </source>
</evidence>
<dbReference type="GO" id="GO:0015074">
    <property type="term" value="P:DNA integration"/>
    <property type="evidence" value="ECO:0007669"/>
    <property type="project" value="UniProtKB-KW"/>
</dbReference>
<dbReference type="InterPro" id="IPR050090">
    <property type="entry name" value="Tyrosine_recombinase_XerCD"/>
</dbReference>
<dbReference type="Proteomes" id="UP000514462">
    <property type="component" value="Chromosome"/>
</dbReference>
<dbReference type="RefSeq" id="WP_182014556.1">
    <property type="nucleotide sequence ID" value="NZ_CP055904.1"/>
</dbReference>
<evidence type="ECO:0000259" key="5">
    <source>
        <dbReference type="PROSITE" id="PS51898"/>
    </source>
</evidence>
<gene>
    <name evidence="7" type="ORF">HV331_18250</name>
</gene>
<dbReference type="InterPro" id="IPR011010">
    <property type="entry name" value="DNA_brk_join_enz"/>
</dbReference>
<keyword evidence="1" id="KW-0229">DNA integration</keyword>
<feature type="domain" description="Tyr recombinase" evidence="5">
    <location>
        <begin position="160"/>
        <end position="327"/>
    </location>
</feature>
<keyword evidence="3" id="KW-0233">DNA recombination</keyword>
<feature type="domain" description="Core-binding (CB)" evidence="6">
    <location>
        <begin position="60"/>
        <end position="139"/>
    </location>
</feature>
<dbReference type="PANTHER" id="PTHR30349">
    <property type="entry name" value="PHAGE INTEGRASE-RELATED"/>
    <property type="match status" value="1"/>
</dbReference>
<dbReference type="InterPro" id="IPR002104">
    <property type="entry name" value="Integrase_catalytic"/>
</dbReference>
<evidence type="ECO:0000256" key="1">
    <source>
        <dbReference type="ARBA" id="ARBA00022908"/>
    </source>
</evidence>
<dbReference type="SUPFAM" id="SSF56349">
    <property type="entry name" value="DNA breaking-rejoining enzymes"/>
    <property type="match status" value="1"/>
</dbReference>
<reference evidence="8" key="1">
    <citation type="submission" date="2020-06" db="EMBL/GenBank/DDBJ databases">
        <title>REHAB project genomes.</title>
        <authorList>
            <person name="Shaw L.P."/>
        </authorList>
    </citation>
    <scope>NUCLEOTIDE SEQUENCE [LARGE SCALE GENOMIC DNA]</scope>
    <source>
        <strain evidence="8">RHBSTW-00938</strain>
    </source>
</reference>
<dbReference type="PROSITE" id="PS51900">
    <property type="entry name" value="CB"/>
    <property type="match status" value="1"/>
</dbReference>
<dbReference type="PANTHER" id="PTHR30349:SF94">
    <property type="entry name" value="INTEGRASE_RECOMBINASE HI_1414-RELATED"/>
    <property type="match status" value="1"/>
</dbReference>
<dbReference type="InterPro" id="IPR044068">
    <property type="entry name" value="CB"/>
</dbReference>
<dbReference type="AlphaFoldDB" id="A0AAP9U6B6"/>
<evidence type="ECO:0000256" key="3">
    <source>
        <dbReference type="ARBA" id="ARBA00023172"/>
    </source>
</evidence>
<keyword evidence="2 4" id="KW-0238">DNA-binding</keyword>
<proteinExistence type="predicted"/>
<dbReference type="EMBL" id="CP055904">
    <property type="protein sequence ID" value="QMR41314.1"/>
    <property type="molecule type" value="Genomic_DNA"/>
</dbReference>
<dbReference type="Gene3D" id="1.10.443.10">
    <property type="entry name" value="Intergrase catalytic core"/>
    <property type="match status" value="1"/>
</dbReference>
<evidence type="ECO:0000256" key="2">
    <source>
        <dbReference type="ARBA" id="ARBA00023125"/>
    </source>
</evidence>
<sequence>MPTLRKLPSGKYQAIVRKQGYPTQYKTFAKRRDALTWAISAEQRLQEIELIGSDNDWMKQTLSDAIDLYVNEKGQFLKSYMTSDRYRAEALRKALGVVHLADLSPSMIQAYKDKRLSLVSEGTARADLAYLQRVINFLRKDKQMSLPDLFSHVRLPANGKPREAIPDRQQLEKLLSLMPEDTRPVAALAAETGMRRGEILRLMVKDVNLSGRCLRINESKNGSSRVIPLSTKACQLLAEALSRCRGGVTARLFQLSPYRVSRTFREAADSIGGFDWVFHSMRHYACTRFFEIGLQAIEVAAISGHKDMRMLQRYTHLSPTTLALKLG</sequence>
<dbReference type="GO" id="GO:0006310">
    <property type="term" value="P:DNA recombination"/>
    <property type="evidence" value="ECO:0007669"/>
    <property type="project" value="UniProtKB-KW"/>
</dbReference>
<dbReference type="GO" id="GO:0003677">
    <property type="term" value="F:DNA binding"/>
    <property type="evidence" value="ECO:0007669"/>
    <property type="project" value="UniProtKB-UniRule"/>
</dbReference>
<accession>A0AAP9U6B6</accession>
<protein>
    <submittedName>
        <fullName evidence="7">Site-specific integrase</fullName>
    </submittedName>
</protein>
<evidence type="ECO:0000259" key="6">
    <source>
        <dbReference type="PROSITE" id="PS51900"/>
    </source>
</evidence>
<name>A0AAP9U6B6_KLEAE</name>
<dbReference type="CDD" id="cd00796">
    <property type="entry name" value="INT_Rci_Hp1_C"/>
    <property type="match status" value="1"/>
</dbReference>
<evidence type="ECO:0000313" key="8">
    <source>
        <dbReference type="Proteomes" id="UP000514462"/>
    </source>
</evidence>